<evidence type="ECO:0000259" key="9">
    <source>
        <dbReference type="Pfam" id="PF05572"/>
    </source>
</evidence>
<feature type="domain" description="Peptidase M43 pregnancy-associated plasma-A" evidence="9">
    <location>
        <begin position="191"/>
        <end position="345"/>
    </location>
</feature>
<dbReference type="NCBIfam" id="TIGR04183">
    <property type="entry name" value="Por_Secre_tail"/>
    <property type="match status" value="1"/>
</dbReference>
<dbReference type="InterPro" id="IPR026444">
    <property type="entry name" value="Secre_tail"/>
</dbReference>
<dbReference type="SUPFAM" id="SSF55486">
    <property type="entry name" value="Metalloproteases ('zincins'), catalytic domain"/>
    <property type="match status" value="1"/>
</dbReference>
<dbReference type="CDD" id="cd04275">
    <property type="entry name" value="ZnMc_pappalysin_like"/>
    <property type="match status" value="1"/>
</dbReference>
<comment type="similarity">
    <text evidence="1">Belongs to the peptidase M43B family.</text>
</comment>
<keyword evidence="3" id="KW-0479">Metal-binding</keyword>
<keyword evidence="12" id="KW-1185">Reference proteome</keyword>
<dbReference type="InterPro" id="IPR024079">
    <property type="entry name" value="MetalloPept_cat_dom_sf"/>
</dbReference>
<organism evidence="11 12">
    <name type="scientific">Flavobacterium cucumis</name>
    <dbReference type="NCBI Taxonomy" id="416016"/>
    <lineage>
        <taxon>Bacteria</taxon>
        <taxon>Pseudomonadati</taxon>
        <taxon>Bacteroidota</taxon>
        <taxon>Flavobacteriia</taxon>
        <taxon>Flavobacteriales</taxon>
        <taxon>Flavobacteriaceae</taxon>
        <taxon>Flavobacterium</taxon>
    </lineage>
</organism>
<evidence type="ECO:0000313" key="12">
    <source>
        <dbReference type="Proteomes" id="UP000184611"/>
    </source>
</evidence>
<evidence type="ECO:0000259" key="10">
    <source>
        <dbReference type="Pfam" id="PF18962"/>
    </source>
</evidence>
<dbReference type="InterPro" id="IPR008754">
    <property type="entry name" value="Peptidase_M43"/>
</dbReference>
<keyword evidence="7" id="KW-0482">Metalloprotease</keyword>
<dbReference type="STRING" id="416016.SAMN05443547_0975"/>
<dbReference type="AlphaFoldDB" id="A0A1M7ZUU3"/>
<evidence type="ECO:0000256" key="3">
    <source>
        <dbReference type="ARBA" id="ARBA00022723"/>
    </source>
</evidence>
<dbReference type="RefSeq" id="WP_073581925.1">
    <property type="nucleotide sequence ID" value="NZ_CBCSEA010000002.1"/>
</dbReference>
<evidence type="ECO:0000256" key="2">
    <source>
        <dbReference type="ARBA" id="ARBA00022670"/>
    </source>
</evidence>
<keyword evidence="6" id="KW-0862">Zinc</keyword>
<dbReference type="GO" id="GO:0006508">
    <property type="term" value="P:proteolysis"/>
    <property type="evidence" value="ECO:0007669"/>
    <property type="project" value="UniProtKB-KW"/>
</dbReference>
<dbReference type="PANTHER" id="PTHR47466">
    <property type="match status" value="1"/>
</dbReference>
<evidence type="ECO:0000256" key="7">
    <source>
        <dbReference type="ARBA" id="ARBA00023049"/>
    </source>
</evidence>
<evidence type="ECO:0000256" key="1">
    <source>
        <dbReference type="ARBA" id="ARBA00008721"/>
    </source>
</evidence>
<gene>
    <name evidence="11" type="ORF">SAMN05443547_0975</name>
</gene>
<keyword evidence="5" id="KW-0378">Hydrolase</keyword>
<evidence type="ECO:0000313" key="11">
    <source>
        <dbReference type="EMBL" id="SHO72638.1"/>
    </source>
</evidence>
<reference evidence="12" key="1">
    <citation type="submission" date="2016-12" db="EMBL/GenBank/DDBJ databases">
        <authorList>
            <person name="Varghese N."/>
            <person name="Submissions S."/>
        </authorList>
    </citation>
    <scope>NUCLEOTIDE SEQUENCE [LARGE SCALE GENOMIC DNA]</scope>
    <source>
        <strain evidence="12">DSM 18830</strain>
    </source>
</reference>
<dbReference type="OrthoDB" id="6278496at2"/>
<feature type="domain" description="Secretion system C-terminal sorting" evidence="10">
    <location>
        <begin position="615"/>
        <end position="687"/>
    </location>
</feature>
<dbReference type="EMBL" id="FRYK01000001">
    <property type="protein sequence ID" value="SHO72638.1"/>
    <property type="molecule type" value="Genomic_DNA"/>
</dbReference>
<evidence type="ECO:0000256" key="4">
    <source>
        <dbReference type="ARBA" id="ARBA00022729"/>
    </source>
</evidence>
<keyword evidence="8" id="KW-1015">Disulfide bond</keyword>
<accession>A0A1M7ZUU3</accession>
<keyword evidence="4" id="KW-0732">Signal</keyword>
<evidence type="ECO:0000256" key="5">
    <source>
        <dbReference type="ARBA" id="ARBA00022801"/>
    </source>
</evidence>
<dbReference type="GO" id="GO:0046872">
    <property type="term" value="F:metal ion binding"/>
    <property type="evidence" value="ECO:0007669"/>
    <property type="project" value="UniProtKB-KW"/>
</dbReference>
<name>A0A1M7ZUU3_9FLAO</name>
<evidence type="ECO:0000256" key="8">
    <source>
        <dbReference type="ARBA" id="ARBA00023157"/>
    </source>
</evidence>
<dbReference type="Pfam" id="PF05572">
    <property type="entry name" value="Peptidase_M43"/>
    <property type="match status" value="1"/>
</dbReference>
<protein>
    <submittedName>
        <fullName evidence="11">Por secretion system C-terminal sorting domain-containing protein</fullName>
    </submittedName>
</protein>
<dbReference type="PANTHER" id="PTHR47466:SF1">
    <property type="entry name" value="METALLOPROTEASE MEP1 (AFU_ORTHOLOGUE AFUA_1G07730)-RELATED"/>
    <property type="match status" value="1"/>
</dbReference>
<dbReference type="Gene3D" id="3.40.390.10">
    <property type="entry name" value="Collagenase (Catalytic Domain)"/>
    <property type="match status" value="1"/>
</dbReference>
<dbReference type="Pfam" id="PF18962">
    <property type="entry name" value="Por_Secre_tail"/>
    <property type="match status" value="1"/>
</dbReference>
<dbReference type="GO" id="GO:0008237">
    <property type="term" value="F:metallopeptidase activity"/>
    <property type="evidence" value="ECO:0007669"/>
    <property type="project" value="UniProtKB-KW"/>
</dbReference>
<sequence length="689" mass="74350">MKKITFILFSFCFLLSNVTVGQVKKKVMQFGKEISPKNINSDGYIRCLTDEYEEYLQSIDPKRASRAKFEAWLAPLVEEQKQLQQVASQSGGIVYIPVVVHVIHNGDAYGTNENITDEQVQSQITVMTQDFRRMSGTPGFNTNPVGADTQIEFVLAKVDPNGNPTNGINRVNLCEASWSTADIDAVVKPSTIWDATQYMNMWSVNFSNGSLLGYAQFPSNSGLSGLNTSGGAATTDGVVAGYRFFGSSSLAPGGNYGAPYDKGRTMTHEVGHFLGLRHIWGDGDCTADDFCADTPNAGAANEGCPTIDSCPGGGNDMVQNYMDYTNDTCMNIFTLDQKARIVAVMNNSPRRASLKTSTKNIAIPLFANDAEVKIENSCSTVEPTCDAPNPTSPAKRVLLYNRGTSNLTSATLNYNMNGGTSYNQNWTGNLAPNRYAVVTLTNSTGNGTLNVSVTIANGVADQRSSNNTASKTFGTTASLAYANATSFTFNLFGDSFGSETTWTLKNQAGTTLYSGGPYTDQQGGGTYQYVTNQVWNLPANGCYYLSVNDSYGDGLFDGVGQGYYTVTAGASTVVNVTDFVASGNPDFTFISRESYFTNNAALSTDDFGLLDNVNLYPNPSNDNFTINLPVDIERKGTVEIYNSIGQQITVKSIQSDADLNVNVSSLSNGVYFLKLNFAGSTKTMKFIKN</sequence>
<proteinExistence type="inferred from homology"/>
<dbReference type="Proteomes" id="UP000184611">
    <property type="component" value="Unassembled WGS sequence"/>
</dbReference>
<evidence type="ECO:0000256" key="6">
    <source>
        <dbReference type="ARBA" id="ARBA00022833"/>
    </source>
</evidence>
<keyword evidence="2" id="KW-0645">Protease</keyword>